<evidence type="ECO:0000313" key="8">
    <source>
        <dbReference type="EMBL" id="RUT11971.1"/>
    </source>
</evidence>
<dbReference type="InterPro" id="IPR005644">
    <property type="entry name" value="NolW-like"/>
</dbReference>
<dbReference type="AlphaFoldDB" id="A0AB37UKR1"/>
<sequence length="727" mass="77884">MRVEYLNFTQSRNRTVKQLQGSNILFIGVAVALVAAPPVWAKPAKVTGVKLDPTNNGLNVVLETSTTARPQVLTSQQGKTLVADISNAQLNLPEGQDFRQTKPASGIDSVVVTRLDSNSIRLMVTGTTNAPSGQMQRNGQGVTFSVSSTPERIAQANPAPTSSTTFKPGQSVTVQKPLFPNPEITVDGKPVPPSPMRGNQAEPPFLPRAVAPPVGDMAISNTDASPALIDLGSQERVPRLVLRDAPVREVLSLLARAAGLNLAYTTATPQGQQGQPVPTAPGAGGAEGPRVTLDIQDESVQDVFNHVLRITGLQANREGRTIFVGPRLPNDARNLVTRSYRLNQVTVGVALNFLVAMGAESAVSRERTITSVQAVPVGGGQAPATQTQTSTETRIETQRIDFQDSTPLLRGLEVVGDERTNSVTLIGSPKQVQVASAQLIQLDSRRRQVAINVKIADINLLATEDINTSFSFGLGDTFIQNAQGAGIINFGTRSPLAVRGLPGENPPGFARQFLSRLQAQVTSGNAKVLTDPTLIVQEGQQAAVNLTQEVVGNITRTITQGTGGLGQDTTTIQKERVGLTVGIKIERVDDNGFVALSVAPTVRAVQDQYRDTTGNLIALINERSLTSGLIRLRDNQTLILSGIIQESDRTSVDKVPILGDIPILGALFRSTNKQNQRQEVIVLLTPQIIDDSERSSSMGYNYNPSPDARQMLERSQNRKVQTPNSNR</sequence>
<keyword evidence="2" id="KW-0472">Membrane</keyword>
<dbReference type="PRINTS" id="PR00811">
    <property type="entry name" value="BCTERIALGSPD"/>
</dbReference>
<keyword evidence="3" id="KW-0998">Cell outer membrane</keyword>
<dbReference type="InterPro" id="IPR021731">
    <property type="entry name" value="AMIN_dom"/>
</dbReference>
<dbReference type="InterPro" id="IPR004846">
    <property type="entry name" value="T2SS/T3SS_dom"/>
</dbReference>
<dbReference type="Pfam" id="PF07660">
    <property type="entry name" value="STN"/>
    <property type="match status" value="1"/>
</dbReference>
<dbReference type="PANTHER" id="PTHR30332:SF17">
    <property type="entry name" value="TYPE IV PILIATION SYSTEM PROTEIN DR_0774-RELATED"/>
    <property type="match status" value="1"/>
</dbReference>
<evidence type="ECO:0000259" key="7">
    <source>
        <dbReference type="SMART" id="SM00965"/>
    </source>
</evidence>
<comment type="caution">
    <text evidence="8">The sequence shown here is derived from an EMBL/GenBank/DDBJ whole genome shotgun (WGS) entry which is preliminary data.</text>
</comment>
<keyword evidence="1 5" id="KW-0813">Transport</keyword>
<proteinExistence type="inferred from homology"/>
<dbReference type="EMBL" id="RSCK01000019">
    <property type="protein sequence ID" value="RUT11971.1"/>
    <property type="molecule type" value="Genomic_DNA"/>
</dbReference>
<feature type="compositionally biased region" description="Polar residues" evidence="6">
    <location>
        <begin position="695"/>
        <end position="704"/>
    </location>
</feature>
<dbReference type="InterPro" id="IPR050810">
    <property type="entry name" value="Bact_Secretion_Sys_Channel"/>
</dbReference>
<feature type="compositionally biased region" description="Polar residues" evidence="6">
    <location>
        <begin position="718"/>
        <end position="727"/>
    </location>
</feature>
<evidence type="ECO:0000256" key="2">
    <source>
        <dbReference type="ARBA" id="ARBA00023136"/>
    </source>
</evidence>
<dbReference type="GO" id="GO:0015627">
    <property type="term" value="C:type II protein secretion system complex"/>
    <property type="evidence" value="ECO:0007669"/>
    <property type="project" value="TreeGrafter"/>
</dbReference>
<comment type="similarity">
    <text evidence="4">Belongs to the bacterial secretin family.</text>
</comment>
<dbReference type="Pfam" id="PF00263">
    <property type="entry name" value="Secretin"/>
    <property type="match status" value="1"/>
</dbReference>
<organism evidence="8 9">
    <name type="scientific">Chroococcidiopsis cubana SAG 39.79</name>
    <dbReference type="NCBI Taxonomy" id="388085"/>
    <lineage>
        <taxon>Bacteria</taxon>
        <taxon>Bacillati</taxon>
        <taxon>Cyanobacteriota</taxon>
        <taxon>Cyanophyceae</taxon>
        <taxon>Chroococcidiopsidales</taxon>
        <taxon>Chroococcidiopsidaceae</taxon>
        <taxon>Chroococcidiopsis</taxon>
    </lineage>
</organism>
<name>A0AB37UKR1_9CYAN</name>
<evidence type="ECO:0000256" key="5">
    <source>
        <dbReference type="RuleBase" id="RU004004"/>
    </source>
</evidence>
<evidence type="ECO:0000313" key="9">
    <source>
        <dbReference type="Proteomes" id="UP000282574"/>
    </source>
</evidence>
<feature type="compositionally biased region" description="Low complexity" evidence="6">
    <location>
        <begin position="267"/>
        <end position="281"/>
    </location>
</feature>
<keyword evidence="9" id="KW-1185">Reference proteome</keyword>
<dbReference type="SMART" id="SM00965">
    <property type="entry name" value="STN"/>
    <property type="match status" value="1"/>
</dbReference>
<dbReference type="Pfam" id="PF03958">
    <property type="entry name" value="Secretin_N"/>
    <property type="match status" value="1"/>
</dbReference>
<dbReference type="Gene3D" id="2.60.40.3500">
    <property type="match status" value="1"/>
</dbReference>
<gene>
    <name evidence="8" type="ORF">DSM107010_27790</name>
</gene>
<accession>A0AB37UKR1</accession>
<feature type="region of interest" description="Disordered" evidence="6">
    <location>
        <begin position="693"/>
        <end position="727"/>
    </location>
</feature>
<dbReference type="Proteomes" id="UP000282574">
    <property type="component" value="Unassembled WGS sequence"/>
</dbReference>
<feature type="region of interest" description="Disordered" evidence="6">
    <location>
        <begin position="267"/>
        <end position="290"/>
    </location>
</feature>
<evidence type="ECO:0000256" key="1">
    <source>
        <dbReference type="ARBA" id="ARBA00022448"/>
    </source>
</evidence>
<comment type="subcellular location">
    <subcellularLocation>
        <location evidence="5">Cell outer membrane</location>
    </subcellularLocation>
</comment>
<dbReference type="InterPro" id="IPR001775">
    <property type="entry name" value="GspD/PilQ"/>
</dbReference>
<dbReference type="GO" id="GO:0009279">
    <property type="term" value="C:cell outer membrane"/>
    <property type="evidence" value="ECO:0007669"/>
    <property type="project" value="UniProtKB-SubCell"/>
</dbReference>
<feature type="domain" description="Secretin/TonB short N-terminal" evidence="7">
    <location>
        <begin position="260"/>
        <end position="327"/>
    </location>
</feature>
<protein>
    <recommendedName>
        <fullName evidence="7">Secretin/TonB short N-terminal domain-containing protein</fullName>
    </recommendedName>
</protein>
<evidence type="ECO:0000256" key="3">
    <source>
        <dbReference type="ARBA" id="ARBA00023237"/>
    </source>
</evidence>
<dbReference type="PANTHER" id="PTHR30332">
    <property type="entry name" value="PROBABLE GENERAL SECRETION PATHWAY PROTEIN D"/>
    <property type="match status" value="1"/>
</dbReference>
<reference evidence="8 9" key="1">
    <citation type="journal article" date="2019" name="Genome Biol. Evol.">
        <title>Day and night: Metabolic profiles and evolutionary relationships of six axenic non-marine cyanobacteria.</title>
        <authorList>
            <person name="Will S.E."/>
            <person name="Henke P."/>
            <person name="Boedeker C."/>
            <person name="Huang S."/>
            <person name="Brinkmann H."/>
            <person name="Rohde M."/>
            <person name="Jarek M."/>
            <person name="Friedl T."/>
            <person name="Seufert S."/>
            <person name="Schumacher M."/>
            <person name="Overmann J."/>
            <person name="Neumann-Schaal M."/>
            <person name="Petersen J."/>
        </authorList>
    </citation>
    <scope>NUCLEOTIDE SEQUENCE [LARGE SCALE GENOMIC DNA]</scope>
    <source>
        <strain evidence="8 9">SAG 39.79</strain>
    </source>
</reference>
<dbReference type="InterPro" id="IPR011662">
    <property type="entry name" value="Secretin/TonB_short_N"/>
</dbReference>
<evidence type="ECO:0000256" key="4">
    <source>
        <dbReference type="RuleBase" id="RU004003"/>
    </source>
</evidence>
<dbReference type="GO" id="GO:0009306">
    <property type="term" value="P:protein secretion"/>
    <property type="evidence" value="ECO:0007669"/>
    <property type="project" value="InterPro"/>
</dbReference>
<dbReference type="RefSeq" id="WP_127023211.1">
    <property type="nucleotide sequence ID" value="NZ_JAVKZF010000001.1"/>
</dbReference>
<evidence type="ECO:0000256" key="6">
    <source>
        <dbReference type="SAM" id="MobiDB-lite"/>
    </source>
</evidence>
<dbReference type="Pfam" id="PF11741">
    <property type="entry name" value="AMIN"/>
    <property type="match status" value="1"/>
</dbReference>